<accession>A0A1T2KSH5</accession>
<name>A0A1T2KSH5_9GAMM</name>
<comment type="caution">
    <text evidence="2">The sequence shown here is derived from an EMBL/GenBank/DDBJ whole genome shotgun (WGS) entry which is preliminary data.</text>
</comment>
<evidence type="ECO:0000313" key="2">
    <source>
        <dbReference type="EMBL" id="OOZ35782.1"/>
    </source>
</evidence>
<dbReference type="InterPro" id="IPR001940">
    <property type="entry name" value="Peptidase_S1C"/>
</dbReference>
<organism evidence="2 3">
    <name type="scientific">Solemya elarraichensis gill symbiont</name>
    <dbReference type="NCBI Taxonomy" id="1918949"/>
    <lineage>
        <taxon>Bacteria</taxon>
        <taxon>Pseudomonadati</taxon>
        <taxon>Pseudomonadota</taxon>
        <taxon>Gammaproteobacteria</taxon>
        <taxon>sulfur-oxidizing symbionts</taxon>
    </lineage>
</organism>
<dbReference type="Gene3D" id="2.40.10.120">
    <property type="match status" value="1"/>
</dbReference>
<keyword evidence="3" id="KW-1185">Reference proteome</keyword>
<dbReference type="GO" id="GO:0004252">
    <property type="term" value="F:serine-type endopeptidase activity"/>
    <property type="evidence" value="ECO:0007669"/>
    <property type="project" value="InterPro"/>
</dbReference>
<evidence type="ECO:0000313" key="3">
    <source>
        <dbReference type="Proteomes" id="UP000190198"/>
    </source>
</evidence>
<dbReference type="RefSeq" id="WP_078477740.1">
    <property type="nucleotide sequence ID" value="NZ_MPRK01000376.1"/>
</dbReference>
<dbReference type="PANTHER" id="PTHR22939:SF130">
    <property type="entry name" value="PERIPLASMIC SERINE ENDOPROTEASE DEGP-LIKE-RELATED"/>
    <property type="match status" value="1"/>
</dbReference>
<dbReference type="GO" id="GO:0042597">
    <property type="term" value="C:periplasmic space"/>
    <property type="evidence" value="ECO:0007669"/>
    <property type="project" value="TreeGrafter"/>
</dbReference>
<dbReference type="InterPro" id="IPR009003">
    <property type="entry name" value="Peptidase_S1_PA"/>
</dbReference>
<dbReference type="Proteomes" id="UP000190198">
    <property type="component" value="Unassembled WGS sequence"/>
</dbReference>
<dbReference type="OrthoDB" id="9758917at2"/>
<dbReference type="GO" id="GO:0030313">
    <property type="term" value="C:cell envelope"/>
    <property type="evidence" value="ECO:0007669"/>
    <property type="project" value="UniProtKB-SubCell"/>
</dbReference>
<dbReference type="SUPFAM" id="SSF50494">
    <property type="entry name" value="Trypsin-like serine proteases"/>
    <property type="match status" value="1"/>
</dbReference>
<feature type="signal peptide" evidence="1">
    <location>
        <begin position="1"/>
        <end position="26"/>
    </location>
</feature>
<dbReference type="Pfam" id="PF13365">
    <property type="entry name" value="Trypsin_2"/>
    <property type="match status" value="1"/>
</dbReference>
<reference evidence="2 3" key="1">
    <citation type="submission" date="2016-11" db="EMBL/GenBank/DDBJ databases">
        <title>Mixed transmission modes and dynamic genome evolution in an obligate animal-bacterial symbiosis.</title>
        <authorList>
            <person name="Russell S.L."/>
            <person name="Corbett-Detig R.B."/>
            <person name="Cavanaugh C.M."/>
        </authorList>
    </citation>
    <scope>NUCLEOTIDE SEQUENCE [LARGE SCALE GENOMIC DNA]</scope>
    <source>
        <strain evidence="2">Sp-SM6</strain>
    </source>
</reference>
<feature type="chain" id="PRO_5012504372" description="Serine peptidase" evidence="1">
    <location>
        <begin position="27"/>
        <end position="194"/>
    </location>
</feature>
<dbReference type="EMBL" id="MPRK01000376">
    <property type="protein sequence ID" value="OOZ35782.1"/>
    <property type="molecule type" value="Genomic_DNA"/>
</dbReference>
<dbReference type="AlphaFoldDB" id="A0A1T2KSH5"/>
<sequence length="194" mass="21249">MIRTITAPASAFLITLTLLFSAIAHAQLPDFTELAEKNSPVVVNISTTQNGTAGKKSGKHHFDIPEMPDGAPFDDLLKRFFGEQFDFDQMPDFKSESLGSGFIISEDGYVMTNHHVVSDADEVIVRLADRREFTAEIIGSDKQTDVALLKIDADGLPTVKIGNGADLKVGEWVLAIGRCAPRRENRRRVVPGSH</sequence>
<evidence type="ECO:0000256" key="1">
    <source>
        <dbReference type="SAM" id="SignalP"/>
    </source>
</evidence>
<keyword evidence="1" id="KW-0732">Signal</keyword>
<dbReference type="PRINTS" id="PR00834">
    <property type="entry name" value="PROTEASES2C"/>
</dbReference>
<dbReference type="PANTHER" id="PTHR22939">
    <property type="entry name" value="SERINE PROTEASE FAMILY S1C HTRA-RELATED"/>
    <property type="match status" value="1"/>
</dbReference>
<evidence type="ECO:0008006" key="4">
    <source>
        <dbReference type="Google" id="ProtNLM"/>
    </source>
</evidence>
<gene>
    <name evidence="2" type="ORF">BOW52_11150</name>
</gene>
<proteinExistence type="predicted"/>
<dbReference type="GO" id="GO:0006508">
    <property type="term" value="P:proteolysis"/>
    <property type="evidence" value="ECO:0007669"/>
    <property type="project" value="InterPro"/>
</dbReference>
<protein>
    <recommendedName>
        <fullName evidence="4">Serine peptidase</fullName>
    </recommendedName>
</protein>